<dbReference type="GO" id="GO:0009432">
    <property type="term" value="P:SOS response"/>
    <property type="evidence" value="ECO:0007669"/>
    <property type="project" value="TreeGrafter"/>
</dbReference>
<dbReference type="SUPFAM" id="SSF52540">
    <property type="entry name" value="P-loop containing nucleoside triphosphate hydrolases"/>
    <property type="match status" value="1"/>
</dbReference>
<dbReference type="Pfam" id="PF13476">
    <property type="entry name" value="AAA_23"/>
    <property type="match status" value="1"/>
</dbReference>
<dbReference type="FunFam" id="3.40.50.300:FF:000319">
    <property type="entry name" value="DNA repair protein RecN"/>
    <property type="match status" value="1"/>
</dbReference>
<evidence type="ECO:0000259" key="9">
    <source>
        <dbReference type="Pfam" id="PF13476"/>
    </source>
</evidence>
<gene>
    <name evidence="10" type="ORF">METZ01_LOCUS416581</name>
</gene>
<feature type="non-terminal residue" evidence="10">
    <location>
        <position position="1"/>
    </location>
</feature>
<dbReference type="InterPro" id="IPR004604">
    <property type="entry name" value="DNA_recomb/repair_RecN"/>
</dbReference>
<evidence type="ECO:0000256" key="4">
    <source>
        <dbReference type="ARBA" id="ARBA00022763"/>
    </source>
</evidence>
<dbReference type="PANTHER" id="PTHR11059">
    <property type="entry name" value="DNA REPAIR PROTEIN RECN"/>
    <property type="match status" value="1"/>
</dbReference>
<protein>
    <recommendedName>
        <fullName evidence="2">DNA repair protein RecN</fullName>
    </recommendedName>
    <alternativeName>
        <fullName evidence="7">Recombination protein N</fullName>
    </alternativeName>
</protein>
<keyword evidence="5" id="KW-0067">ATP-binding</keyword>
<dbReference type="GO" id="GO:0016887">
    <property type="term" value="F:ATP hydrolysis activity"/>
    <property type="evidence" value="ECO:0007669"/>
    <property type="project" value="InterPro"/>
</dbReference>
<keyword evidence="4" id="KW-0227">DNA damage</keyword>
<dbReference type="InterPro" id="IPR038729">
    <property type="entry name" value="Rad50/SbcC_AAA"/>
</dbReference>
<evidence type="ECO:0000256" key="6">
    <source>
        <dbReference type="ARBA" id="ARBA00023204"/>
    </source>
</evidence>
<keyword evidence="8" id="KW-0175">Coiled coil</keyword>
<dbReference type="GO" id="GO:0006302">
    <property type="term" value="P:double-strand break repair"/>
    <property type="evidence" value="ECO:0007669"/>
    <property type="project" value="InterPro"/>
</dbReference>
<feature type="coiled-coil region" evidence="8">
    <location>
        <begin position="166"/>
        <end position="233"/>
    </location>
</feature>
<organism evidence="10">
    <name type="scientific">marine metagenome</name>
    <dbReference type="NCBI Taxonomy" id="408172"/>
    <lineage>
        <taxon>unclassified sequences</taxon>
        <taxon>metagenomes</taxon>
        <taxon>ecological metagenomes</taxon>
    </lineage>
</organism>
<evidence type="ECO:0000256" key="2">
    <source>
        <dbReference type="ARBA" id="ARBA00021315"/>
    </source>
</evidence>
<sequence>VPRHTGLINSMLTHLSITNLTLVNHLELEFQAGMSAITGETGAGKSILLGALGLALGDRADSSLIAAGADRAELCASFDLSGLPEAIAWLNTKALNNDNHCILRRVITSDGRSRAFVNGSAMTLTELKDLSEMLLDIHSQHEHQSLLKKETHRRLLDEFGGLTGTVNDLEERYVTMTQLAQELETMCSDAEEATARVQLMSYQADELNTLALVDGELQNLESEQKRLDAADETRQTLVEIIRLCANENDTSASSQTSRALSLIDGMDDERLMSI</sequence>
<name>A0A382WXU1_9ZZZZ</name>
<reference evidence="10" key="1">
    <citation type="submission" date="2018-05" db="EMBL/GenBank/DDBJ databases">
        <authorList>
            <person name="Lanie J.A."/>
            <person name="Ng W.-L."/>
            <person name="Kazmierczak K.M."/>
            <person name="Andrzejewski T.M."/>
            <person name="Davidsen T.M."/>
            <person name="Wayne K.J."/>
            <person name="Tettelin H."/>
            <person name="Glass J.I."/>
            <person name="Rusch D."/>
            <person name="Podicherti R."/>
            <person name="Tsui H.-C.T."/>
            <person name="Winkler M.E."/>
        </authorList>
    </citation>
    <scope>NUCLEOTIDE SEQUENCE</scope>
</reference>
<dbReference type="CDD" id="cd03241">
    <property type="entry name" value="ABC_RecN"/>
    <property type="match status" value="1"/>
</dbReference>
<feature type="domain" description="Rad50/SbcC-type AAA" evidence="9">
    <location>
        <begin position="15"/>
        <end position="236"/>
    </location>
</feature>
<evidence type="ECO:0000256" key="8">
    <source>
        <dbReference type="SAM" id="Coils"/>
    </source>
</evidence>
<accession>A0A382WXU1</accession>
<keyword evidence="3" id="KW-0547">Nucleotide-binding</keyword>
<dbReference type="Gene3D" id="3.40.50.300">
    <property type="entry name" value="P-loop containing nucleotide triphosphate hydrolases"/>
    <property type="match status" value="1"/>
</dbReference>
<dbReference type="PANTHER" id="PTHR11059:SF0">
    <property type="entry name" value="DNA REPAIR PROTEIN RECN"/>
    <property type="match status" value="1"/>
</dbReference>
<evidence type="ECO:0000256" key="3">
    <source>
        <dbReference type="ARBA" id="ARBA00022741"/>
    </source>
</evidence>
<evidence type="ECO:0000256" key="7">
    <source>
        <dbReference type="ARBA" id="ARBA00033408"/>
    </source>
</evidence>
<dbReference type="GO" id="GO:0006310">
    <property type="term" value="P:DNA recombination"/>
    <property type="evidence" value="ECO:0007669"/>
    <property type="project" value="InterPro"/>
</dbReference>
<keyword evidence="6" id="KW-0234">DNA repair</keyword>
<evidence type="ECO:0000256" key="5">
    <source>
        <dbReference type="ARBA" id="ARBA00022840"/>
    </source>
</evidence>
<evidence type="ECO:0000256" key="1">
    <source>
        <dbReference type="ARBA" id="ARBA00009441"/>
    </source>
</evidence>
<proteinExistence type="inferred from homology"/>
<dbReference type="GO" id="GO:0043590">
    <property type="term" value="C:bacterial nucleoid"/>
    <property type="evidence" value="ECO:0007669"/>
    <property type="project" value="TreeGrafter"/>
</dbReference>
<dbReference type="EMBL" id="UINC01163422">
    <property type="protein sequence ID" value="SVD63727.1"/>
    <property type="molecule type" value="Genomic_DNA"/>
</dbReference>
<comment type="similarity">
    <text evidence="1">Belongs to the RecN family.</text>
</comment>
<evidence type="ECO:0000313" key="10">
    <source>
        <dbReference type="EMBL" id="SVD63727.1"/>
    </source>
</evidence>
<feature type="non-terminal residue" evidence="10">
    <location>
        <position position="274"/>
    </location>
</feature>
<dbReference type="InterPro" id="IPR027417">
    <property type="entry name" value="P-loop_NTPase"/>
</dbReference>
<dbReference type="AlphaFoldDB" id="A0A382WXU1"/>
<dbReference type="GO" id="GO:0005524">
    <property type="term" value="F:ATP binding"/>
    <property type="evidence" value="ECO:0007669"/>
    <property type="project" value="UniProtKB-KW"/>
</dbReference>